<accession>A0A1S9PGZ3</accession>
<dbReference type="AlphaFoldDB" id="A0A1S9PGZ3"/>
<dbReference type="Proteomes" id="UP000189739">
    <property type="component" value="Unassembled WGS sequence"/>
</dbReference>
<feature type="transmembrane region" description="Helical" evidence="1">
    <location>
        <begin position="305"/>
        <end position="326"/>
    </location>
</feature>
<feature type="transmembrane region" description="Helical" evidence="1">
    <location>
        <begin position="53"/>
        <end position="70"/>
    </location>
</feature>
<keyword evidence="4" id="KW-1185">Reference proteome</keyword>
<feature type="transmembrane region" description="Helical" evidence="1">
    <location>
        <begin position="143"/>
        <end position="160"/>
    </location>
</feature>
<name>A0A1S9PGZ3_9SPHI</name>
<evidence type="ECO:0000256" key="1">
    <source>
        <dbReference type="SAM" id="Phobius"/>
    </source>
</evidence>
<dbReference type="GO" id="GO:0016747">
    <property type="term" value="F:acyltransferase activity, transferring groups other than amino-acyl groups"/>
    <property type="evidence" value="ECO:0007669"/>
    <property type="project" value="InterPro"/>
</dbReference>
<feature type="transmembrane region" description="Helical" evidence="1">
    <location>
        <begin position="272"/>
        <end position="293"/>
    </location>
</feature>
<feature type="domain" description="Acyltransferase 3" evidence="2">
    <location>
        <begin position="16"/>
        <end position="323"/>
    </location>
</feature>
<dbReference type="STRING" id="1792845.BC343_26065"/>
<keyword evidence="1" id="KW-1133">Transmembrane helix</keyword>
<sequence length="347" mass="40538">MWLRVIKIFLYSAGDGVSFFFVLSGFLITYLIVKEKFESGKINVLYFYIRRCLRIWPLYFLLVFLEYTTLPTVANYLHWDIAKDIRPLYVITFLSNFNFLEIVRHGTVKYSLLGTSWSVAVEEQFYLVLPLLFYFIPQKAYKFIFPVIIIACYAFRIAHAGDNLFLYFHTFCLFGDLAIGGLLGYYAYTSKGFILWLKGLSRAVIAGVYIAGFLWIFYTTQIHHNSVLFTALGRFVNCVFFAFIIAEQCFCENSFFNLANNKFASKWGKYTYGLYLLHIMGIMITSDVAGRLFPGVKMDTFLKDVAFRLVALFLAMLISYVSYEFYEKQFLKLKERFAIIKTNKYTK</sequence>
<dbReference type="InterPro" id="IPR002656">
    <property type="entry name" value="Acyl_transf_3_dom"/>
</dbReference>
<dbReference type="InterPro" id="IPR050879">
    <property type="entry name" value="Acyltransferase_3"/>
</dbReference>
<gene>
    <name evidence="3" type="ORF">BC343_26065</name>
</gene>
<evidence type="ECO:0000259" key="2">
    <source>
        <dbReference type="Pfam" id="PF01757"/>
    </source>
</evidence>
<feature type="transmembrane region" description="Helical" evidence="1">
    <location>
        <begin position="231"/>
        <end position="251"/>
    </location>
</feature>
<dbReference type="PANTHER" id="PTHR23028">
    <property type="entry name" value="ACETYLTRANSFERASE"/>
    <property type="match status" value="1"/>
</dbReference>
<evidence type="ECO:0000313" key="4">
    <source>
        <dbReference type="Proteomes" id="UP000189739"/>
    </source>
</evidence>
<evidence type="ECO:0000313" key="3">
    <source>
        <dbReference type="EMBL" id="OOQ60226.1"/>
    </source>
</evidence>
<keyword evidence="1" id="KW-0472">Membrane</keyword>
<dbReference type="Pfam" id="PF01757">
    <property type="entry name" value="Acyl_transf_3"/>
    <property type="match status" value="1"/>
</dbReference>
<dbReference type="GO" id="GO:0000271">
    <property type="term" value="P:polysaccharide biosynthetic process"/>
    <property type="evidence" value="ECO:0007669"/>
    <property type="project" value="TreeGrafter"/>
</dbReference>
<comment type="caution">
    <text evidence="3">The sequence shown here is derived from an EMBL/GenBank/DDBJ whole genome shotgun (WGS) entry which is preliminary data.</text>
</comment>
<protein>
    <recommendedName>
        <fullName evidence="2">Acyltransferase 3 domain-containing protein</fullName>
    </recommendedName>
</protein>
<dbReference type="GO" id="GO:0016020">
    <property type="term" value="C:membrane"/>
    <property type="evidence" value="ECO:0007669"/>
    <property type="project" value="TreeGrafter"/>
</dbReference>
<feature type="transmembrane region" description="Helical" evidence="1">
    <location>
        <begin position="6"/>
        <end position="33"/>
    </location>
</feature>
<keyword evidence="1" id="KW-0812">Transmembrane</keyword>
<organism evidence="3 4">
    <name type="scientific">Mucilaginibacter pedocola</name>
    <dbReference type="NCBI Taxonomy" id="1792845"/>
    <lineage>
        <taxon>Bacteria</taxon>
        <taxon>Pseudomonadati</taxon>
        <taxon>Bacteroidota</taxon>
        <taxon>Sphingobacteriia</taxon>
        <taxon>Sphingobacteriales</taxon>
        <taxon>Sphingobacteriaceae</taxon>
        <taxon>Mucilaginibacter</taxon>
    </lineage>
</organism>
<dbReference type="PANTHER" id="PTHR23028:SF53">
    <property type="entry name" value="ACYL_TRANSF_3 DOMAIN-CONTAINING PROTEIN"/>
    <property type="match status" value="1"/>
</dbReference>
<feature type="transmembrane region" description="Helical" evidence="1">
    <location>
        <begin position="200"/>
        <end position="219"/>
    </location>
</feature>
<feature type="transmembrane region" description="Helical" evidence="1">
    <location>
        <begin position="166"/>
        <end position="188"/>
    </location>
</feature>
<dbReference type="EMBL" id="MBTF01000008">
    <property type="protein sequence ID" value="OOQ60226.1"/>
    <property type="molecule type" value="Genomic_DNA"/>
</dbReference>
<feature type="transmembrane region" description="Helical" evidence="1">
    <location>
        <begin position="117"/>
        <end position="136"/>
    </location>
</feature>
<reference evidence="3 4" key="1">
    <citation type="submission" date="2016-07" db="EMBL/GenBank/DDBJ databases">
        <title>Genomic analysis of zinc-resistant bacterium Mucilaginibacter pedocola TBZ30.</title>
        <authorList>
            <person name="Huang J."/>
            <person name="Tang J."/>
        </authorList>
    </citation>
    <scope>NUCLEOTIDE SEQUENCE [LARGE SCALE GENOMIC DNA]</scope>
    <source>
        <strain evidence="3 4">TBZ30</strain>
    </source>
</reference>
<proteinExistence type="predicted"/>